<evidence type="ECO:0000256" key="4">
    <source>
        <dbReference type="ARBA" id="ARBA00023002"/>
    </source>
</evidence>
<dbReference type="AlphaFoldDB" id="A0A370FZH0"/>
<dbReference type="Pfam" id="PF02668">
    <property type="entry name" value="TauD"/>
    <property type="match status" value="1"/>
</dbReference>
<dbReference type="Proteomes" id="UP000254958">
    <property type="component" value="Unassembled WGS sequence"/>
</dbReference>
<gene>
    <name evidence="7" type="ORF">C7453_108148</name>
</gene>
<dbReference type="InterPro" id="IPR003819">
    <property type="entry name" value="TauD/TfdA-like"/>
</dbReference>
<keyword evidence="5" id="KW-0408">Iron</keyword>
<dbReference type="PANTHER" id="PTHR30468:SF1">
    <property type="entry name" value="ALPHA-KETOGLUTARATE-DEPENDENT SULFONATE DIOXYGENASE"/>
    <property type="match status" value="1"/>
</dbReference>
<organism evidence="7 8">
    <name type="scientific">Gluconacetobacter liquefaciens</name>
    <name type="common">Acetobacter liquefaciens</name>
    <dbReference type="NCBI Taxonomy" id="89584"/>
    <lineage>
        <taxon>Bacteria</taxon>
        <taxon>Pseudomonadati</taxon>
        <taxon>Pseudomonadota</taxon>
        <taxon>Alphaproteobacteria</taxon>
        <taxon>Acetobacterales</taxon>
        <taxon>Acetobacteraceae</taxon>
        <taxon>Gluconacetobacter</taxon>
    </lineage>
</organism>
<evidence type="ECO:0000313" key="7">
    <source>
        <dbReference type="EMBL" id="RDI36855.1"/>
    </source>
</evidence>
<dbReference type="EMBL" id="QQAW01000008">
    <property type="protein sequence ID" value="RDI36855.1"/>
    <property type="molecule type" value="Genomic_DNA"/>
</dbReference>
<reference evidence="7 8" key="1">
    <citation type="submission" date="2018-07" db="EMBL/GenBank/DDBJ databases">
        <title>Genomic Encyclopedia of Type Strains, Phase IV (KMG-IV): sequencing the most valuable type-strain genomes for metagenomic binning, comparative biology and taxonomic classification.</title>
        <authorList>
            <person name="Goeker M."/>
        </authorList>
    </citation>
    <scope>NUCLEOTIDE SEQUENCE [LARGE SCALE GENOMIC DNA]</scope>
    <source>
        <strain evidence="7 8">DSM 5603</strain>
    </source>
</reference>
<dbReference type="GO" id="GO:0000908">
    <property type="term" value="F:taurine dioxygenase activity"/>
    <property type="evidence" value="ECO:0007669"/>
    <property type="project" value="TreeGrafter"/>
</dbReference>
<dbReference type="GO" id="GO:0006790">
    <property type="term" value="P:sulfur compound metabolic process"/>
    <property type="evidence" value="ECO:0007669"/>
    <property type="project" value="TreeGrafter"/>
</dbReference>
<accession>A0A370FZH0</accession>
<feature type="domain" description="TauD/TfdA-like" evidence="6">
    <location>
        <begin position="18"/>
        <end position="272"/>
    </location>
</feature>
<evidence type="ECO:0000256" key="5">
    <source>
        <dbReference type="ARBA" id="ARBA00023004"/>
    </source>
</evidence>
<dbReference type="PANTHER" id="PTHR30468">
    <property type="entry name" value="ALPHA-KETOGLUTARATE-DEPENDENT SULFONATE DIOXYGENASE"/>
    <property type="match status" value="1"/>
</dbReference>
<dbReference type="GO" id="GO:0046872">
    <property type="term" value="F:metal ion binding"/>
    <property type="evidence" value="ECO:0007669"/>
    <property type="project" value="UniProtKB-KW"/>
</dbReference>
<evidence type="ECO:0000256" key="2">
    <source>
        <dbReference type="ARBA" id="ARBA00022723"/>
    </source>
</evidence>
<sequence length="280" mass="31365">MPGDVEMNVIDFEGDVIVRPMTARIGAEIEGVDLTHPLGARMLKGLRGALLRHQVIFFRDQPISHEDHLRLGRAFGELAIHSGVAGLPDYPEVVAIHADANSKFVAGENWHSDLSCNAEPPLGSILTMKTVPEYGGDTCFSSMYAAYDALSEPMRHFLDGLTAIHDGEHVYRPIVGNNGKTFPCNEHPVVRTHPETGRKCLFVNQSYTTRIPQLSKPESDAVLSMLYRHCMAADFQVRFRWKPNSVAFWDNRCTQHQAIWDYFPQTRSGFRVTVAGDKPF</sequence>
<proteinExistence type="inferred from homology"/>
<evidence type="ECO:0000259" key="6">
    <source>
        <dbReference type="Pfam" id="PF02668"/>
    </source>
</evidence>
<evidence type="ECO:0000256" key="3">
    <source>
        <dbReference type="ARBA" id="ARBA00022964"/>
    </source>
</evidence>
<dbReference type="GO" id="GO:0005737">
    <property type="term" value="C:cytoplasm"/>
    <property type="evidence" value="ECO:0007669"/>
    <property type="project" value="TreeGrafter"/>
</dbReference>
<keyword evidence="3 7" id="KW-0223">Dioxygenase</keyword>
<keyword evidence="4" id="KW-0560">Oxidoreductase</keyword>
<comment type="caution">
    <text evidence="7">The sequence shown here is derived from an EMBL/GenBank/DDBJ whole genome shotgun (WGS) entry which is preliminary data.</text>
</comment>
<comment type="similarity">
    <text evidence="1">Belongs to the TfdA dioxygenase family.</text>
</comment>
<dbReference type="InterPro" id="IPR051323">
    <property type="entry name" value="AtsK-like"/>
</dbReference>
<evidence type="ECO:0000313" key="8">
    <source>
        <dbReference type="Proteomes" id="UP000254958"/>
    </source>
</evidence>
<protein>
    <submittedName>
        <fullName evidence="7">Taurine dioxygenase</fullName>
    </submittedName>
</protein>
<keyword evidence="2" id="KW-0479">Metal-binding</keyword>
<evidence type="ECO:0000256" key="1">
    <source>
        <dbReference type="ARBA" id="ARBA00005896"/>
    </source>
</evidence>
<keyword evidence="8" id="KW-1185">Reference proteome</keyword>
<dbReference type="Gene3D" id="3.60.130.10">
    <property type="entry name" value="Clavaminate synthase-like"/>
    <property type="match status" value="1"/>
</dbReference>
<name>A0A370FZH0_GLULI</name>
<dbReference type="SUPFAM" id="SSF51197">
    <property type="entry name" value="Clavaminate synthase-like"/>
    <property type="match status" value="1"/>
</dbReference>
<dbReference type="InterPro" id="IPR042098">
    <property type="entry name" value="TauD-like_sf"/>
</dbReference>